<keyword evidence="1" id="KW-0808">Transferase</keyword>
<dbReference type="PANTHER" id="PTHR43861">
    <property type="entry name" value="TRANS-ACONITATE 2-METHYLTRANSFERASE-RELATED"/>
    <property type="match status" value="1"/>
</dbReference>
<keyword evidence="1" id="KW-0489">Methyltransferase</keyword>
<dbReference type="GO" id="GO:0032259">
    <property type="term" value="P:methylation"/>
    <property type="evidence" value="ECO:0007669"/>
    <property type="project" value="UniProtKB-KW"/>
</dbReference>
<dbReference type="InterPro" id="IPR029063">
    <property type="entry name" value="SAM-dependent_MTases_sf"/>
</dbReference>
<dbReference type="Gene3D" id="3.40.50.150">
    <property type="entry name" value="Vaccinia Virus protein VP39"/>
    <property type="match status" value="1"/>
</dbReference>
<dbReference type="PANTHER" id="PTHR43861:SF6">
    <property type="entry name" value="METHYLTRANSFERASE TYPE 11"/>
    <property type="match status" value="1"/>
</dbReference>
<sequence length="273" mass="31693">MKCVLCGFNKFDTLFEVSQKSVIKCRNCDLVRLKGNFSISYNHYYRDSDYHSYDRYFKNIFYKRYKFIAKYTLPGKVLDVGASTGIFLEIFKDHGWEVRGVEPSSSAEVAQRKGIKMYRTQFEKLDLEKNNYDLIILNHSLEHVRNPLAFMKKVKGLLKKNGVVYVEVPNFASLESMIAKKAWRYLLPNEHIYQFTPETLGRLIEAVGLKVVSNKTYAGLFALESLFFHFKFQLTSGRKHFYKNFIIDLLTLPIDMLSLALDKGSALAIIAQR</sequence>
<dbReference type="GO" id="GO:0008168">
    <property type="term" value="F:methyltransferase activity"/>
    <property type="evidence" value="ECO:0007669"/>
    <property type="project" value="UniProtKB-KW"/>
</dbReference>
<dbReference type="AlphaFoldDB" id="A0A0G0MPX1"/>
<protein>
    <submittedName>
        <fullName evidence="1">Methylase involved in ubiquinone/menaquinone biosynthesis</fullName>
    </submittedName>
</protein>
<organism evidence="1 2">
    <name type="scientific">Candidatus Woesebacteria bacterium GW2011_GWB1_38_5b</name>
    <dbReference type="NCBI Taxonomy" id="1618569"/>
    <lineage>
        <taxon>Bacteria</taxon>
        <taxon>Candidatus Woeseibacteriota</taxon>
    </lineage>
</organism>
<dbReference type="CDD" id="cd02440">
    <property type="entry name" value="AdoMet_MTases"/>
    <property type="match status" value="1"/>
</dbReference>
<comment type="caution">
    <text evidence="1">The sequence shown here is derived from an EMBL/GenBank/DDBJ whole genome shotgun (WGS) entry which is preliminary data.</text>
</comment>
<dbReference type="EMBL" id="LBUZ01000006">
    <property type="protein sequence ID" value="KKQ75709.1"/>
    <property type="molecule type" value="Genomic_DNA"/>
</dbReference>
<proteinExistence type="predicted"/>
<dbReference type="Pfam" id="PF13489">
    <property type="entry name" value="Methyltransf_23"/>
    <property type="match status" value="1"/>
</dbReference>
<name>A0A0G0MPX1_9BACT</name>
<keyword evidence="1" id="KW-0830">Ubiquinone</keyword>
<dbReference type="SUPFAM" id="SSF53335">
    <property type="entry name" value="S-adenosyl-L-methionine-dependent methyltransferases"/>
    <property type="match status" value="1"/>
</dbReference>
<dbReference type="Proteomes" id="UP000034181">
    <property type="component" value="Unassembled WGS sequence"/>
</dbReference>
<evidence type="ECO:0000313" key="2">
    <source>
        <dbReference type="Proteomes" id="UP000034181"/>
    </source>
</evidence>
<accession>A0A0G0MPX1</accession>
<reference evidence="1 2" key="1">
    <citation type="journal article" date="2015" name="Nature">
        <title>rRNA introns, odd ribosomes, and small enigmatic genomes across a large radiation of phyla.</title>
        <authorList>
            <person name="Brown C.T."/>
            <person name="Hug L.A."/>
            <person name="Thomas B.C."/>
            <person name="Sharon I."/>
            <person name="Castelle C.J."/>
            <person name="Singh A."/>
            <person name="Wilkins M.J."/>
            <person name="Williams K.H."/>
            <person name="Banfield J.F."/>
        </authorList>
    </citation>
    <scope>NUCLEOTIDE SEQUENCE [LARGE SCALE GENOMIC DNA]</scope>
</reference>
<evidence type="ECO:0000313" key="1">
    <source>
        <dbReference type="EMBL" id="KKQ75709.1"/>
    </source>
</evidence>
<gene>
    <name evidence="1" type="ORF">US96_C0006G0021</name>
</gene>